<organism evidence="4 5">
    <name type="scientific">Stenotrophomonas acidaminiphila</name>
    <dbReference type="NCBI Taxonomy" id="128780"/>
    <lineage>
        <taxon>Bacteria</taxon>
        <taxon>Pseudomonadati</taxon>
        <taxon>Pseudomonadota</taxon>
        <taxon>Gammaproteobacteria</taxon>
        <taxon>Lysobacterales</taxon>
        <taxon>Lysobacteraceae</taxon>
        <taxon>Stenotrophomonas</taxon>
    </lineage>
</organism>
<dbReference type="PANTHER" id="PTHR31126">
    <property type="entry name" value="TYROSINE-PROTEIN PHOSPHATASE"/>
    <property type="match status" value="1"/>
</dbReference>
<accession>A0A0S1B4G0</accession>
<reference evidence="4 5" key="1">
    <citation type="journal article" date="2015" name="Genome Announc.">
        <title>Complete Genome Sequencing of Stenotrophomonas acidaminiphila ZAC14D2_NAIMI4_2, a Multidrug-Resistant Strain Isolated from Sediments of a Polluted River in Mexico, Uncovers New Antibiotic Resistance Genes and a Novel Class-II Lasso Peptide Biosynthesis Gene Cluster.</title>
        <authorList>
            <person name="Vinuesa P."/>
            <person name="Ochoa-Sanchez L.E."/>
        </authorList>
    </citation>
    <scope>NUCLEOTIDE SEQUENCE [LARGE SCALE GENOMIC DNA]</scope>
    <source>
        <strain evidence="4 5">ZAC14D2_NAIMI4_2</strain>
    </source>
</reference>
<dbReference type="InterPro" id="IPR026893">
    <property type="entry name" value="Tyr/Ser_Pase_IphP-type"/>
</dbReference>
<comment type="similarity">
    <text evidence="1">Belongs to the protein-tyrosine phosphatase family.</text>
</comment>
<dbReference type="Proteomes" id="UP000061010">
    <property type="component" value="Chromosome"/>
</dbReference>
<feature type="domain" description="Tyrosine specific protein phosphatases" evidence="3">
    <location>
        <begin position="226"/>
        <end position="302"/>
    </location>
</feature>
<dbReference type="AlphaFoldDB" id="A0A0S1B4G0"/>
<feature type="signal peptide" evidence="2">
    <location>
        <begin position="1"/>
        <end position="21"/>
    </location>
</feature>
<dbReference type="PROSITE" id="PS50056">
    <property type="entry name" value="TYR_PHOSPHATASE_2"/>
    <property type="match status" value="1"/>
</dbReference>
<evidence type="ECO:0000256" key="1">
    <source>
        <dbReference type="ARBA" id="ARBA00009580"/>
    </source>
</evidence>
<name>A0A0S1B4G0_9GAMM</name>
<protein>
    <submittedName>
        <fullName evidence="4">Tyrosine phosphatase family protein</fullName>
    </submittedName>
</protein>
<dbReference type="Pfam" id="PF13350">
    <property type="entry name" value="Y_phosphatase3"/>
    <property type="match status" value="1"/>
</dbReference>
<evidence type="ECO:0000313" key="4">
    <source>
        <dbReference type="EMBL" id="ALJ29909.1"/>
    </source>
</evidence>
<dbReference type="EMBL" id="CP012900">
    <property type="protein sequence ID" value="ALJ29909.1"/>
    <property type="molecule type" value="Genomic_DNA"/>
</dbReference>
<dbReference type="Gene3D" id="3.90.190.10">
    <property type="entry name" value="Protein tyrosine phosphatase superfamily"/>
    <property type="match status" value="1"/>
</dbReference>
<evidence type="ECO:0000259" key="3">
    <source>
        <dbReference type="PROSITE" id="PS50056"/>
    </source>
</evidence>
<dbReference type="PATRIC" id="fig|128780.6.peg.3621"/>
<dbReference type="KEGG" id="sacz:AOT14_35750"/>
<proteinExistence type="inferred from homology"/>
<dbReference type="OrthoDB" id="1188001at2"/>
<evidence type="ECO:0000256" key="2">
    <source>
        <dbReference type="SAM" id="SignalP"/>
    </source>
</evidence>
<dbReference type="InterPro" id="IPR029021">
    <property type="entry name" value="Prot-tyrosine_phosphatase-like"/>
</dbReference>
<dbReference type="SUPFAM" id="SSF52799">
    <property type="entry name" value="(Phosphotyrosine protein) phosphatases II"/>
    <property type="match status" value="1"/>
</dbReference>
<sequence precursor="true">MQCRKTALALALASLASAAHARLPADVQIERLSPTRIAVVWSGALVPAEKLDVGLAPAPGKPVDGATLRDDVAGSAGRVELEHASGVRPYVWIGDNRGNETTLGERVLPLQGGVNFRDLGGYRTDDGRSVRWGRLYRSGVMADLTDSDYAYLQRLGITAICDLRDSRERSHSPTQAGRIARGGRYIAWDYQQDFDMKAFAGAFAMGGDPQETALRLMAAFYRQMPAAFAARYREAFDVLKQGDGLLFNCSAGKDRTGLLAALVLTALGVAPDVVVNDYAMSQRVPSLQRLRTRMDASATQDPGMSALSRLPEPALRALMGTDPMYLSAAFDQIRADHGSIDAYLEQQLGVGAADRARLRALYLEPAPASAGTAAR</sequence>
<dbReference type="InterPro" id="IPR000387">
    <property type="entry name" value="Tyr_Pase_dom"/>
</dbReference>
<dbReference type="PANTHER" id="PTHR31126:SF1">
    <property type="entry name" value="TYROSINE SPECIFIC PROTEIN PHOSPHATASES DOMAIN-CONTAINING PROTEIN"/>
    <property type="match status" value="1"/>
</dbReference>
<dbReference type="GO" id="GO:0004721">
    <property type="term" value="F:phosphoprotein phosphatase activity"/>
    <property type="evidence" value="ECO:0007669"/>
    <property type="project" value="InterPro"/>
</dbReference>
<feature type="chain" id="PRO_5006588768" evidence="2">
    <location>
        <begin position="22"/>
        <end position="375"/>
    </location>
</feature>
<evidence type="ECO:0000313" key="5">
    <source>
        <dbReference type="Proteomes" id="UP000061010"/>
    </source>
</evidence>
<gene>
    <name evidence="4" type="ORF">AOT14_35750</name>
</gene>
<keyword evidence="5" id="KW-1185">Reference proteome</keyword>
<keyword evidence="2" id="KW-0732">Signal</keyword>